<proteinExistence type="predicted"/>
<dbReference type="HOGENOM" id="CLU_1775349_0_0_3"/>
<dbReference type="AlphaFoldDB" id="F4XP84"/>
<evidence type="ECO:0000313" key="2">
    <source>
        <dbReference type="Proteomes" id="UP000003959"/>
    </source>
</evidence>
<dbReference type="Proteomes" id="UP000003959">
    <property type="component" value="Unassembled WGS sequence"/>
</dbReference>
<name>F4XP84_9CYAN</name>
<evidence type="ECO:0000313" key="1">
    <source>
        <dbReference type="EMBL" id="EGJ33619.1"/>
    </source>
</evidence>
<sequence length="146" mass="16740">MVSGQWSVVSHWPWPLATLREWLIADTRHADSLKITSTIPGRQGVKPWQNPILVYVEISNQGGHNLTRVFGRFGSAPLVGIGVFKSINGINSMPNLFRRTDQDVLDFLRFPTRVFRVLIFIGVRRKIFRHDQLFINFADIINISIN</sequence>
<reference evidence="2" key="1">
    <citation type="journal article" date="2011" name="Proc. Natl. Acad. Sci. U.S.A.">
        <title>Genomic insights into the physiology and ecology of the marine filamentous cyanobacterium Lyngbya majuscula.</title>
        <authorList>
            <person name="Jones A.C."/>
            <person name="Monroe E.A."/>
            <person name="Podell S."/>
            <person name="Hess W.R."/>
            <person name="Klages S."/>
            <person name="Esquenazi E."/>
            <person name="Niessen S."/>
            <person name="Hoover H."/>
            <person name="Rothmann M."/>
            <person name="Lasken R.S."/>
            <person name="Yates J.R.III."/>
            <person name="Reinhardt R."/>
            <person name="Kube M."/>
            <person name="Burkart M.D."/>
            <person name="Allen E.E."/>
            <person name="Dorrestein P.C."/>
            <person name="Gerwick W.H."/>
            <person name="Gerwick L."/>
        </authorList>
    </citation>
    <scope>NUCLEOTIDE SEQUENCE [LARGE SCALE GENOMIC DNA]</scope>
    <source>
        <strain evidence="2">3L</strain>
    </source>
</reference>
<organism evidence="1 2">
    <name type="scientific">Moorena producens 3L</name>
    <dbReference type="NCBI Taxonomy" id="489825"/>
    <lineage>
        <taxon>Bacteria</taxon>
        <taxon>Bacillati</taxon>
        <taxon>Cyanobacteriota</taxon>
        <taxon>Cyanophyceae</taxon>
        <taxon>Coleofasciculales</taxon>
        <taxon>Coleofasciculaceae</taxon>
        <taxon>Moorena</taxon>
    </lineage>
</organism>
<keyword evidence="2" id="KW-1185">Reference proteome</keyword>
<accession>F4XP84</accession>
<gene>
    <name evidence="1" type="ORF">LYNGBM3L_28390</name>
</gene>
<protein>
    <submittedName>
        <fullName evidence="1">Uncharacterized protein</fullName>
    </submittedName>
</protein>
<dbReference type="EMBL" id="GL890843">
    <property type="protein sequence ID" value="EGJ33619.1"/>
    <property type="molecule type" value="Genomic_DNA"/>
</dbReference>